<protein>
    <submittedName>
        <fullName evidence="1">Uncharacterized protein</fullName>
    </submittedName>
</protein>
<reference evidence="1" key="1">
    <citation type="thesis" date="2020" institute="ProQuest LLC" country="789 East Eisenhower Parkway, Ann Arbor, MI, USA">
        <title>Comparative Genomics and Chromosome Evolution.</title>
        <authorList>
            <person name="Mudd A.B."/>
        </authorList>
    </citation>
    <scope>NUCLEOTIDE SEQUENCE</scope>
    <source>
        <strain evidence="1">1538</strain>
        <tissue evidence="1">Blood</tissue>
    </source>
</reference>
<evidence type="ECO:0000313" key="1">
    <source>
        <dbReference type="EMBL" id="DBA32078.1"/>
    </source>
</evidence>
<name>A0AAV3B9C3_PYXAD</name>
<dbReference type="EMBL" id="DYDO01000002">
    <property type="protein sequence ID" value="DBA32078.1"/>
    <property type="molecule type" value="Genomic_DNA"/>
</dbReference>
<gene>
    <name evidence="1" type="ORF">GDO54_007827</name>
</gene>
<proteinExistence type="predicted"/>
<sequence length="85" mass="9929">MFENIIVLPRPFYVPPTTPRCFWMGTESWVTKQNLPLAFSFFPPSLKKKFGGECWAMYCKEQLDVLYVVCRILDTSEITTSIRTL</sequence>
<evidence type="ECO:0000313" key="2">
    <source>
        <dbReference type="Proteomes" id="UP001181693"/>
    </source>
</evidence>
<comment type="caution">
    <text evidence="1">The sequence shown here is derived from an EMBL/GenBank/DDBJ whole genome shotgun (WGS) entry which is preliminary data.</text>
</comment>
<organism evidence="1 2">
    <name type="scientific">Pyxicephalus adspersus</name>
    <name type="common">African bullfrog</name>
    <dbReference type="NCBI Taxonomy" id="30357"/>
    <lineage>
        <taxon>Eukaryota</taxon>
        <taxon>Metazoa</taxon>
        <taxon>Chordata</taxon>
        <taxon>Craniata</taxon>
        <taxon>Vertebrata</taxon>
        <taxon>Euteleostomi</taxon>
        <taxon>Amphibia</taxon>
        <taxon>Batrachia</taxon>
        <taxon>Anura</taxon>
        <taxon>Neobatrachia</taxon>
        <taxon>Ranoidea</taxon>
        <taxon>Pyxicephalidae</taxon>
        <taxon>Pyxicephalinae</taxon>
        <taxon>Pyxicephalus</taxon>
    </lineage>
</organism>
<dbReference type="Proteomes" id="UP001181693">
    <property type="component" value="Unassembled WGS sequence"/>
</dbReference>
<keyword evidence="2" id="KW-1185">Reference proteome</keyword>
<accession>A0AAV3B9C3</accession>
<dbReference type="AlphaFoldDB" id="A0AAV3B9C3"/>